<keyword evidence="5 10" id="KW-0479">Metal-binding</keyword>
<accession>A0A6F9DAL1</accession>
<dbReference type="InterPro" id="IPR017972">
    <property type="entry name" value="Cyt_P450_CS"/>
</dbReference>
<keyword evidence="8 10" id="KW-0408">Iron</keyword>
<evidence type="ECO:0000256" key="11">
    <source>
        <dbReference type="RuleBase" id="RU000461"/>
    </source>
</evidence>
<evidence type="ECO:0000256" key="9">
    <source>
        <dbReference type="ARBA" id="ARBA00043906"/>
    </source>
</evidence>
<protein>
    <submittedName>
        <fullName evidence="13">Cytochrome P450 3A14</fullName>
    </submittedName>
</protein>
<keyword evidence="7 11" id="KW-0560">Oxidoreductase</keyword>
<dbReference type="GO" id="GO:0008395">
    <property type="term" value="F:steroid hydroxylase activity"/>
    <property type="evidence" value="ECO:0007669"/>
    <property type="project" value="TreeGrafter"/>
</dbReference>
<name>A0A6F9DAL1_9ASCI</name>
<dbReference type="FunFam" id="1.10.630.10:FF:000042">
    <property type="entry name" value="Cytochrome P450"/>
    <property type="match status" value="1"/>
</dbReference>
<evidence type="ECO:0000256" key="4">
    <source>
        <dbReference type="ARBA" id="ARBA00022617"/>
    </source>
</evidence>
<evidence type="ECO:0000313" key="13">
    <source>
        <dbReference type="EMBL" id="CAB3235834.1"/>
    </source>
</evidence>
<proteinExistence type="evidence at transcript level"/>
<organism evidence="13">
    <name type="scientific">Phallusia mammillata</name>
    <dbReference type="NCBI Taxonomy" id="59560"/>
    <lineage>
        <taxon>Eukaryota</taxon>
        <taxon>Metazoa</taxon>
        <taxon>Chordata</taxon>
        <taxon>Tunicata</taxon>
        <taxon>Ascidiacea</taxon>
        <taxon>Phlebobranchia</taxon>
        <taxon>Ascidiidae</taxon>
        <taxon>Phallusia</taxon>
    </lineage>
</organism>
<comment type="similarity">
    <text evidence="3 11">Belongs to the cytochrome P450 family.</text>
</comment>
<dbReference type="EMBL" id="LR784327">
    <property type="protein sequence ID" value="CAB3235834.1"/>
    <property type="molecule type" value="mRNA"/>
</dbReference>
<evidence type="ECO:0000256" key="5">
    <source>
        <dbReference type="ARBA" id="ARBA00022723"/>
    </source>
</evidence>
<keyword evidence="6" id="KW-0256">Endoplasmic reticulum</keyword>
<dbReference type="GO" id="GO:0005789">
    <property type="term" value="C:endoplasmic reticulum membrane"/>
    <property type="evidence" value="ECO:0007669"/>
    <property type="project" value="UniProtKB-SubCell"/>
</dbReference>
<evidence type="ECO:0000256" key="3">
    <source>
        <dbReference type="ARBA" id="ARBA00010617"/>
    </source>
</evidence>
<feature type="transmembrane region" description="Helical" evidence="12">
    <location>
        <begin position="6"/>
        <end position="27"/>
    </location>
</feature>
<feature type="transmembrane region" description="Helical" evidence="12">
    <location>
        <begin position="311"/>
        <end position="334"/>
    </location>
</feature>
<comment type="subcellular location">
    <subcellularLocation>
        <location evidence="2">Endoplasmic reticulum membrane</location>
        <topology evidence="2">Peripheral membrane protein</topology>
    </subcellularLocation>
    <subcellularLocation>
        <location evidence="1">Microsome membrane</location>
        <topology evidence="1">Peripheral membrane protein</topology>
    </subcellularLocation>
</comment>
<dbReference type="InterPro" id="IPR001128">
    <property type="entry name" value="Cyt_P450"/>
</dbReference>
<dbReference type="PRINTS" id="PR00463">
    <property type="entry name" value="EP450I"/>
</dbReference>
<dbReference type="SUPFAM" id="SSF48264">
    <property type="entry name" value="Cytochrome P450"/>
    <property type="match status" value="1"/>
</dbReference>
<dbReference type="GO" id="GO:0005506">
    <property type="term" value="F:iron ion binding"/>
    <property type="evidence" value="ECO:0007669"/>
    <property type="project" value="InterPro"/>
</dbReference>
<sequence length="508" mass="58263">MWSPLDILSLETWILIATLLCLARFYLHRKWQFLKKLNIPHYPPSILKIGTLRYNAKPSEFFTSDLEMKKKFGMVYGQYMGWSPRIVISDPDILKQIMIKEFNNFYDRQKSLQKVNGKALNNGLTNITGDTWRRVRHTISPMFSTSKLRSMIGVIDKCADEMVENLQSIAKDNDGVFDTKGVFGKYTLSAICSAAFGVDVNSQKDEKESKAIRMAKKLFQAKFLSNPMLYILIIFPWMEKIAEKMDFTFFPRDALKYFENLTNSILKISSSPDPKQTSTVLQLLAESEISEKETKSKTKGLTHMEITGNGVLMILAGYETTSSAIIFLAFNLAWHKDVQEKLREEIREIVKSDNSLDYEKLNGLKYLTQCINESLRLYPPAPRNGRYCEKKITINGITIPGKIHIDIPTYGMARDPEYWDEPEKYIPERMDDMSKIDPIIFQPFGAGPRNCIGLRLALMKIRLAICKVLLNFELDVCPDTPKPPIEIIIEATMRPKVDVLHLKAIPLK</sequence>
<dbReference type="GO" id="GO:0016705">
    <property type="term" value="F:oxidoreductase activity, acting on paired donors, with incorporation or reduction of molecular oxygen"/>
    <property type="evidence" value="ECO:0007669"/>
    <property type="project" value="InterPro"/>
</dbReference>
<evidence type="ECO:0000256" key="7">
    <source>
        <dbReference type="ARBA" id="ARBA00023002"/>
    </source>
</evidence>
<evidence type="ECO:0000256" key="1">
    <source>
        <dbReference type="ARBA" id="ARBA00004174"/>
    </source>
</evidence>
<gene>
    <name evidence="13" type="primary">Cyp3a11-004</name>
</gene>
<dbReference type="PRINTS" id="PR00385">
    <property type="entry name" value="P450"/>
</dbReference>
<dbReference type="InterPro" id="IPR050705">
    <property type="entry name" value="Cytochrome_P450_3A"/>
</dbReference>
<dbReference type="GO" id="GO:0020037">
    <property type="term" value="F:heme binding"/>
    <property type="evidence" value="ECO:0007669"/>
    <property type="project" value="InterPro"/>
</dbReference>
<keyword evidence="6" id="KW-0492">Microsome</keyword>
<evidence type="ECO:0000256" key="6">
    <source>
        <dbReference type="ARBA" id="ARBA00022848"/>
    </source>
</evidence>
<keyword evidence="12" id="KW-0472">Membrane</keyword>
<evidence type="ECO:0000256" key="10">
    <source>
        <dbReference type="PIRSR" id="PIRSR602401-1"/>
    </source>
</evidence>
<dbReference type="Gene3D" id="1.10.630.10">
    <property type="entry name" value="Cytochrome P450"/>
    <property type="match status" value="1"/>
</dbReference>
<dbReference type="InterPro" id="IPR002401">
    <property type="entry name" value="Cyt_P450_E_grp-I"/>
</dbReference>
<dbReference type="PANTHER" id="PTHR24302">
    <property type="entry name" value="CYTOCHROME P450 FAMILY 3"/>
    <property type="match status" value="1"/>
</dbReference>
<keyword evidence="12" id="KW-0812">Transmembrane</keyword>
<evidence type="ECO:0000256" key="8">
    <source>
        <dbReference type="ARBA" id="ARBA00023004"/>
    </source>
</evidence>
<keyword evidence="11" id="KW-0503">Monooxygenase</keyword>
<feature type="binding site" description="axial binding residue" evidence="10">
    <location>
        <position position="451"/>
    </location>
    <ligand>
        <name>heme</name>
        <dbReference type="ChEBI" id="CHEBI:30413"/>
    </ligand>
    <ligandPart>
        <name>Fe</name>
        <dbReference type="ChEBI" id="CHEBI:18248"/>
    </ligandPart>
</feature>
<evidence type="ECO:0000256" key="2">
    <source>
        <dbReference type="ARBA" id="ARBA00004406"/>
    </source>
</evidence>
<evidence type="ECO:0000256" key="12">
    <source>
        <dbReference type="SAM" id="Phobius"/>
    </source>
</evidence>
<keyword evidence="12" id="KW-1133">Transmembrane helix</keyword>
<dbReference type="PANTHER" id="PTHR24302:SF15">
    <property type="entry name" value="FATTY-ACID PEROXYGENASE"/>
    <property type="match status" value="1"/>
</dbReference>
<keyword evidence="4 10" id="KW-0349">Heme</keyword>
<feature type="transmembrane region" description="Helical" evidence="12">
    <location>
        <begin position="219"/>
        <end position="238"/>
    </location>
</feature>
<dbReference type="InterPro" id="IPR036396">
    <property type="entry name" value="Cyt_P450_sf"/>
</dbReference>
<dbReference type="AlphaFoldDB" id="A0A6F9DAL1"/>
<dbReference type="CDD" id="cd11055">
    <property type="entry name" value="CYP3A-like"/>
    <property type="match status" value="1"/>
</dbReference>
<reference evidence="13" key="1">
    <citation type="submission" date="2020-04" db="EMBL/GenBank/DDBJ databases">
        <authorList>
            <person name="Neveu A P."/>
        </authorList>
    </citation>
    <scope>NUCLEOTIDE SEQUENCE</scope>
    <source>
        <tissue evidence="13">Whole embryo</tissue>
    </source>
</reference>
<dbReference type="Pfam" id="PF00067">
    <property type="entry name" value="p450"/>
    <property type="match status" value="1"/>
</dbReference>
<comment type="cofactor">
    <cofactor evidence="10">
        <name>heme</name>
        <dbReference type="ChEBI" id="CHEBI:30413"/>
    </cofactor>
</comment>
<comment type="function">
    <text evidence="9">Cytochromes P450 are a group of heme-thiolate monooxygenases. They oxidize a variety of structurally unrelated compounds, including steroids, fatty acids, and xenobiotics.</text>
</comment>
<dbReference type="PROSITE" id="PS00086">
    <property type="entry name" value="CYTOCHROME_P450"/>
    <property type="match status" value="1"/>
</dbReference>